<dbReference type="EMBL" id="QPJI01000020">
    <property type="protein sequence ID" value="RCW62936.1"/>
    <property type="molecule type" value="Genomic_DNA"/>
</dbReference>
<organism evidence="1 2">
    <name type="scientific">Marinobacter nauticus</name>
    <name type="common">Marinobacter hydrocarbonoclasticus</name>
    <name type="synonym">Marinobacter aquaeolei</name>
    <dbReference type="NCBI Taxonomy" id="2743"/>
    <lineage>
        <taxon>Bacteria</taxon>
        <taxon>Pseudomonadati</taxon>
        <taxon>Pseudomonadota</taxon>
        <taxon>Gammaproteobacteria</taxon>
        <taxon>Pseudomonadales</taxon>
        <taxon>Marinobacteraceae</taxon>
        <taxon>Marinobacter</taxon>
    </lineage>
</organism>
<reference evidence="1 2" key="1">
    <citation type="submission" date="2018-07" db="EMBL/GenBank/DDBJ databases">
        <title>Freshwater and sediment microbial communities from various areas in North America, analyzing microbe dynamics in response to fracking.</title>
        <authorList>
            <person name="Lamendella R."/>
        </authorList>
    </citation>
    <scope>NUCLEOTIDE SEQUENCE [LARGE SCALE GENOMIC DNA]</scope>
    <source>
        <strain evidence="1 2">105B</strain>
    </source>
</reference>
<comment type="caution">
    <text evidence="1">The sequence shown here is derived from an EMBL/GenBank/DDBJ whole genome shotgun (WGS) entry which is preliminary data.</text>
</comment>
<gene>
    <name evidence="1" type="ORF">DET61_12058</name>
</gene>
<evidence type="ECO:0000313" key="2">
    <source>
        <dbReference type="Proteomes" id="UP000253647"/>
    </source>
</evidence>
<accession>A0A368X6X0</accession>
<protein>
    <submittedName>
        <fullName evidence="1">Uncharacterized protein</fullName>
    </submittedName>
</protein>
<proteinExistence type="predicted"/>
<dbReference type="AlphaFoldDB" id="A0A368X6X0"/>
<dbReference type="Proteomes" id="UP000253647">
    <property type="component" value="Unassembled WGS sequence"/>
</dbReference>
<sequence>MTADAEAIIDTVDSILIFNIDVSVYQAHAGGPYRCVQCLRDFAAGDTGPDGEIESYRCLCGVEVSAMKAHQDVARFRDLLHRTKEGREFFD</sequence>
<evidence type="ECO:0000313" key="1">
    <source>
        <dbReference type="EMBL" id="RCW62936.1"/>
    </source>
</evidence>
<name>A0A368X6X0_MARNT</name>